<evidence type="ECO:0008006" key="4">
    <source>
        <dbReference type="Google" id="ProtNLM"/>
    </source>
</evidence>
<dbReference type="Gene3D" id="2.40.160.10">
    <property type="entry name" value="Porin"/>
    <property type="match status" value="1"/>
</dbReference>
<reference evidence="2 3" key="1">
    <citation type="submission" date="2023-09" db="EMBL/GenBank/DDBJ databases">
        <authorList>
            <person name="Rey-Velasco X."/>
        </authorList>
    </citation>
    <scope>NUCLEOTIDE SEQUENCE [LARGE SCALE GENOMIC DNA]</scope>
    <source>
        <strain evidence="2 3">W345</strain>
    </source>
</reference>
<dbReference type="RefSeq" id="WP_311363146.1">
    <property type="nucleotide sequence ID" value="NZ_JAVRIC010000001.1"/>
</dbReference>
<feature type="chain" id="PRO_5047533551" description="Outer membrane protein beta-barrel domain-containing protein" evidence="1">
    <location>
        <begin position="22"/>
        <end position="214"/>
    </location>
</feature>
<name>A0ABU2WEM3_9GAMM</name>
<evidence type="ECO:0000256" key="1">
    <source>
        <dbReference type="SAM" id="SignalP"/>
    </source>
</evidence>
<dbReference type="InterPro" id="IPR011250">
    <property type="entry name" value="OMP/PagP_B-barrel"/>
</dbReference>
<feature type="signal peptide" evidence="1">
    <location>
        <begin position="1"/>
        <end position="21"/>
    </location>
</feature>
<evidence type="ECO:0000313" key="3">
    <source>
        <dbReference type="Proteomes" id="UP001254608"/>
    </source>
</evidence>
<protein>
    <recommendedName>
        <fullName evidence="4">Outer membrane protein beta-barrel domain-containing protein</fullName>
    </recommendedName>
</protein>
<keyword evidence="1" id="KW-0732">Signal</keyword>
<evidence type="ECO:0000313" key="2">
    <source>
        <dbReference type="EMBL" id="MDT0495751.1"/>
    </source>
</evidence>
<dbReference type="SUPFAM" id="SSF56925">
    <property type="entry name" value="OMPA-like"/>
    <property type="match status" value="1"/>
</dbReference>
<keyword evidence="3" id="KW-1185">Reference proteome</keyword>
<organism evidence="2 3">
    <name type="scientific">Banduia mediterranea</name>
    <dbReference type="NCBI Taxonomy" id="3075609"/>
    <lineage>
        <taxon>Bacteria</taxon>
        <taxon>Pseudomonadati</taxon>
        <taxon>Pseudomonadota</taxon>
        <taxon>Gammaproteobacteria</taxon>
        <taxon>Nevskiales</taxon>
        <taxon>Algiphilaceae</taxon>
        <taxon>Banduia</taxon>
    </lineage>
</organism>
<proteinExistence type="predicted"/>
<dbReference type="Proteomes" id="UP001254608">
    <property type="component" value="Unassembled WGS sequence"/>
</dbReference>
<sequence length="214" mass="23221">MTHARTFAAGLLLLSPGLALAVPISTHLDGYYVPYSDIDTEAGEVDDGDGYGIKGEFQFIDQAYFTAEYQANTYDDIANVDGDAVDLDLDFIRAGVGYVPFEWPLYGRVEYIHVEGELNDLPADLTADDVDEDGYGVHIGSSGYLLPQLAGYVEVGYVDIGDFGDGLQATGGISYDFSPMVGVFVEYRYMDLSADQLDPEIGEARAGVRFNFGV</sequence>
<accession>A0ABU2WEM3</accession>
<dbReference type="EMBL" id="JAVRIC010000001">
    <property type="protein sequence ID" value="MDT0495751.1"/>
    <property type="molecule type" value="Genomic_DNA"/>
</dbReference>
<gene>
    <name evidence="2" type="ORF">RM530_00005</name>
</gene>
<comment type="caution">
    <text evidence="2">The sequence shown here is derived from an EMBL/GenBank/DDBJ whole genome shotgun (WGS) entry which is preliminary data.</text>
</comment>
<dbReference type="InterPro" id="IPR023614">
    <property type="entry name" value="Porin_dom_sf"/>
</dbReference>